<sequence length="229" mass="22723">MAGVTVSSILLCLGLVACGGDGGPDRPGGSPSAVQSGGPTRSGGTAQPGDGSGRPGGPAVSGEPAAPDGSSGAVVGDGRTGAPSTWGTGEVRTERPSALPAQLVSLRSARNTVDGVPFDRLVLEFRGGVPGYTAGYVDEVIRPGSGAPLPLEGAVHFEVVVTPAAMHDEAGNSTLTTPPTGGGLPALTSYAVAGDFEGYVHLGIGLENRVGFRVVELRNPDRLVIDFAG</sequence>
<dbReference type="InterPro" id="IPR056303">
    <property type="entry name" value="AMIN-like"/>
</dbReference>
<organism evidence="3 4">
    <name type="scientific">Parafrankia colletiae</name>
    <dbReference type="NCBI Taxonomy" id="573497"/>
    <lineage>
        <taxon>Bacteria</taxon>
        <taxon>Bacillati</taxon>
        <taxon>Actinomycetota</taxon>
        <taxon>Actinomycetes</taxon>
        <taxon>Frankiales</taxon>
        <taxon>Frankiaceae</taxon>
        <taxon>Parafrankia</taxon>
    </lineage>
</organism>
<name>A0A1S1QV87_9ACTN</name>
<accession>A0A1S1QV87</accession>
<dbReference type="Pfam" id="PF24837">
    <property type="entry name" value="AMIN-like"/>
    <property type="match status" value="1"/>
</dbReference>
<proteinExistence type="predicted"/>
<evidence type="ECO:0000313" key="4">
    <source>
        <dbReference type="Proteomes" id="UP000179627"/>
    </source>
</evidence>
<comment type="caution">
    <text evidence="3">The sequence shown here is derived from an EMBL/GenBank/DDBJ whole genome shotgun (WGS) entry which is preliminary data.</text>
</comment>
<feature type="compositionally biased region" description="Polar residues" evidence="1">
    <location>
        <begin position="33"/>
        <end position="45"/>
    </location>
</feature>
<feature type="domain" description="AMIN-like" evidence="2">
    <location>
        <begin position="117"/>
        <end position="228"/>
    </location>
</feature>
<gene>
    <name evidence="3" type="ORF">CC117_18310</name>
</gene>
<dbReference type="AlphaFoldDB" id="A0A1S1QV87"/>
<feature type="region of interest" description="Disordered" evidence="1">
    <location>
        <begin position="23"/>
        <end position="96"/>
    </location>
</feature>
<dbReference type="EMBL" id="MBLM01000117">
    <property type="protein sequence ID" value="OHV36334.1"/>
    <property type="molecule type" value="Genomic_DNA"/>
</dbReference>
<protein>
    <recommendedName>
        <fullName evidence="2">AMIN-like domain-containing protein</fullName>
    </recommendedName>
</protein>
<reference evidence="4" key="1">
    <citation type="submission" date="2016-07" db="EMBL/GenBank/DDBJ databases">
        <title>Sequence Frankia sp. strain CcI1.17.</title>
        <authorList>
            <person name="Ghodhbane-Gtari F."/>
            <person name="Swanson E."/>
            <person name="Gueddou A."/>
            <person name="Morris K."/>
            <person name="Hezbri K."/>
            <person name="Ktari A."/>
            <person name="Nouioui I."/>
            <person name="Abebe-Akele F."/>
            <person name="Simpson S."/>
            <person name="Thomas K."/>
            <person name="Gtari M."/>
            <person name="Tisa L.S."/>
            <person name="Hurst S."/>
        </authorList>
    </citation>
    <scope>NUCLEOTIDE SEQUENCE [LARGE SCALE GENOMIC DNA]</scope>
    <source>
        <strain evidence="4">Cc1.17</strain>
    </source>
</reference>
<evidence type="ECO:0000313" key="3">
    <source>
        <dbReference type="EMBL" id="OHV36334.1"/>
    </source>
</evidence>
<evidence type="ECO:0000256" key="1">
    <source>
        <dbReference type="SAM" id="MobiDB-lite"/>
    </source>
</evidence>
<keyword evidence="4" id="KW-1185">Reference proteome</keyword>
<dbReference type="Proteomes" id="UP000179627">
    <property type="component" value="Unassembled WGS sequence"/>
</dbReference>
<evidence type="ECO:0000259" key="2">
    <source>
        <dbReference type="Pfam" id="PF24837"/>
    </source>
</evidence>